<dbReference type="InterPro" id="IPR036047">
    <property type="entry name" value="F-box-like_dom_sf"/>
</dbReference>
<accession>A0A2Z6N9W3</accession>
<evidence type="ECO:0000259" key="2">
    <source>
        <dbReference type="Pfam" id="PF07734"/>
    </source>
</evidence>
<feature type="domain" description="F-box associated beta-propeller type 1" evidence="2">
    <location>
        <begin position="87"/>
        <end position="268"/>
    </location>
</feature>
<dbReference type="NCBIfam" id="TIGR01640">
    <property type="entry name" value="F_box_assoc_1"/>
    <property type="match status" value="1"/>
</dbReference>
<dbReference type="CDD" id="cd22157">
    <property type="entry name" value="F-box_AtFBW1-like"/>
    <property type="match status" value="1"/>
</dbReference>
<dbReference type="PANTHER" id="PTHR31672:SF13">
    <property type="entry name" value="F-BOX PROTEIN CPR30-LIKE"/>
    <property type="match status" value="1"/>
</dbReference>
<dbReference type="SUPFAM" id="SSF81383">
    <property type="entry name" value="F-box domain"/>
    <property type="match status" value="1"/>
</dbReference>
<dbReference type="Proteomes" id="UP000242715">
    <property type="component" value="Unassembled WGS sequence"/>
</dbReference>
<keyword evidence="4" id="KW-1185">Reference proteome</keyword>
<dbReference type="InterPro" id="IPR050796">
    <property type="entry name" value="SCF_F-box_component"/>
</dbReference>
<dbReference type="InterPro" id="IPR006527">
    <property type="entry name" value="F-box-assoc_dom_typ1"/>
</dbReference>
<dbReference type="AlphaFoldDB" id="A0A2Z6N9W3"/>
<name>A0A2Z6N9W3_TRISU</name>
<dbReference type="OrthoDB" id="1409194at2759"/>
<proteinExistence type="predicted"/>
<dbReference type="InterPro" id="IPR001810">
    <property type="entry name" value="F-box_dom"/>
</dbReference>
<dbReference type="PANTHER" id="PTHR31672">
    <property type="entry name" value="BNACNNG10540D PROTEIN"/>
    <property type="match status" value="1"/>
</dbReference>
<dbReference type="EMBL" id="DF973812">
    <property type="protein sequence ID" value="GAU40521.1"/>
    <property type="molecule type" value="Genomic_DNA"/>
</dbReference>
<protein>
    <submittedName>
        <fullName evidence="3">Uncharacterized protein</fullName>
    </submittedName>
</protein>
<reference evidence="4" key="1">
    <citation type="journal article" date="2017" name="Front. Plant Sci.">
        <title>Climate Clever Clovers: New Paradigm to Reduce the Environmental Footprint of Ruminants by Breeding Low Methanogenic Forages Utilizing Haplotype Variation.</title>
        <authorList>
            <person name="Kaur P."/>
            <person name="Appels R."/>
            <person name="Bayer P.E."/>
            <person name="Keeble-Gagnere G."/>
            <person name="Wang J."/>
            <person name="Hirakawa H."/>
            <person name="Shirasawa K."/>
            <person name="Vercoe P."/>
            <person name="Stefanova K."/>
            <person name="Durmic Z."/>
            <person name="Nichols P."/>
            <person name="Revell C."/>
            <person name="Isobe S.N."/>
            <person name="Edwards D."/>
            <person name="Erskine W."/>
        </authorList>
    </citation>
    <scope>NUCLEOTIDE SEQUENCE [LARGE SCALE GENOMIC DNA]</scope>
    <source>
        <strain evidence="4">cv. Daliak</strain>
    </source>
</reference>
<evidence type="ECO:0000313" key="4">
    <source>
        <dbReference type="Proteomes" id="UP000242715"/>
    </source>
</evidence>
<evidence type="ECO:0000313" key="3">
    <source>
        <dbReference type="EMBL" id="GAU40521.1"/>
    </source>
</evidence>
<organism evidence="3 4">
    <name type="scientific">Trifolium subterraneum</name>
    <name type="common">Subterranean clover</name>
    <dbReference type="NCBI Taxonomy" id="3900"/>
    <lineage>
        <taxon>Eukaryota</taxon>
        <taxon>Viridiplantae</taxon>
        <taxon>Streptophyta</taxon>
        <taxon>Embryophyta</taxon>
        <taxon>Tracheophyta</taxon>
        <taxon>Spermatophyta</taxon>
        <taxon>Magnoliopsida</taxon>
        <taxon>eudicotyledons</taxon>
        <taxon>Gunneridae</taxon>
        <taxon>Pentapetalae</taxon>
        <taxon>rosids</taxon>
        <taxon>fabids</taxon>
        <taxon>Fabales</taxon>
        <taxon>Fabaceae</taxon>
        <taxon>Papilionoideae</taxon>
        <taxon>50 kb inversion clade</taxon>
        <taxon>NPAAA clade</taxon>
        <taxon>Hologalegina</taxon>
        <taxon>IRL clade</taxon>
        <taxon>Trifolieae</taxon>
        <taxon>Trifolium</taxon>
    </lineage>
</organism>
<feature type="domain" description="F-box" evidence="1">
    <location>
        <begin position="6"/>
        <end position="40"/>
    </location>
</feature>
<sequence>MNLGNDDLKIEILLRLPVKSLMRFKCVQRSWNKLIKSHYFVSRRSQLCIPQNHSLLITENSKLKLLLCERDNEKPILKESLFPNDIARIESYGSCNGVFCLKSSYSTNTSFSYDELIMWNPTTNEVHRIPCSPLNCRGFLYGFDVVKDNFKVVKLNVYNIDMMNMLCPSSEIYDLGTKSWTVIQNHLHNTIVTRQHPSRYNAVNDILCFNFHNNQFQQLKGPNIRHTSDSYCDNVINIKGSLGYVVNFHMVCLEIWVMDQNKWSKKYNINNPFTSMFGTCGPWNDGAEILGANVGELLASYDHHGNKLRKFQIEYGYFMIYEYVPSIALLS</sequence>
<gene>
    <name evidence="3" type="ORF">TSUD_92930</name>
</gene>
<dbReference type="Pfam" id="PF00646">
    <property type="entry name" value="F-box"/>
    <property type="match status" value="1"/>
</dbReference>
<evidence type="ECO:0000259" key="1">
    <source>
        <dbReference type="Pfam" id="PF00646"/>
    </source>
</evidence>
<dbReference type="InterPro" id="IPR017451">
    <property type="entry name" value="F-box-assoc_interact_dom"/>
</dbReference>
<dbReference type="Pfam" id="PF07734">
    <property type="entry name" value="FBA_1"/>
    <property type="match status" value="1"/>
</dbReference>
<dbReference type="SUPFAM" id="SSF50965">
    <property type="entry name" value="Galactose oxidase, central domain"/>
    <property type="match status" value="1"/>
</dbReference>
<dbReference type="InterPro" id="IPR011043">
    <property type="entry name" value="Gal_Oxase/kelch_b-propeller"/>
</dbReference>